<dbReference type="EMBL" id="CP042913">
    <property type="protein sequence ID" value="QEG35793.1"/>
    <property type="molecule type" value="Genomic_DNA"/>
</dbReference>
<accession>A0A5B9QP74</accession>
<evidence type="ECO:0008006" key="3">
    <source>
        <dbReference type="Google" id="ProtNLM"/>
    </source>
</evidence>
<evidence type="ECO:0000313" key="2">
    <source>
        <dbReference type="Proteomes" id="UP000323917"/>
    </source>
</evidence>
<proteinExistence type="predicted"/>
<protein>
    <recommendedName>
        <fullName evidence="3">DUF5667 domain-containing protein</fullName>
    </recommendedName>
</protein>
<reference evidence="1 2" key="1">
    <citation type="submission" date="2019-08" db="EMBL/GenBank/DDBJ databases">
        <title>Deep-cultivation of Planctomycetes and their phenomic and genomic characterization uncovers novel biology.</title>
        <authorList>
            <person name="Wiegand S."/>
            <person name="Jogler M."/>
            <person name="Boedeker C."/>
            <person name="Pinto D."/>
            <person name="Vollmers J."/>
            <person name="Rivas-Marin E."/>
            <person name="Kohn T."/>
            <person name="Peeters S.H."/>
            <person name="Heuer A."/>
            <person name="Rast P."/>
            <person name="Oberbeckmann S."/>
            <person name="Bunk B."/>
            <person name="Jeske O."/>
            <person name="Meyerdierks A."/>
            <person name="Storesund J.E."/>
            <person name="Kallscheuer N."/>
            <person name="Luecker S."/>
            <person name="Lage O.M."/>
            <person name="Pohl T."/>
            <person name="Merkel B.J."/>
            <person name="Hornburger P."/>
            <person name="Mueller R.-W."/>
            <person name="Bruemmer F."/>
            <person name="Labrenz M."/>
            <person name="Spormann A.M."/>
            <person name="Op den Camp H."/>
            <person name="Overmann J."/>
            <person name="Amann R."/>
            <person name="Jetten M.S.M."/>
            <person name="Mascher T."/>
            <person name="Medema M.H."/>
            <person name="Devos D.P."/>
            <person name="Kaster A.-K."/>
            <person name="Ovreas L."/>
            <person name="Rohde M."/>
            <person name="Galperin M.Y."/>
            <person name="Jogler C."/>
        </authorList>
    </citation>
    <scope>NUCLEOTIDE SEQUENCE [LARGE SCALE GENOMIC DNA]</scope>
    <source>
        <strain evidence="1 2">Pr1d</strain>
    </source>
</reference>
<organism evidence="1 2">
    <name type="scientific">Bythopirellula goksoeyrii</name>
    <dbReference type="NCBI Taxonomy" id="1400387"/>
    <lineage>
        <taxon>Bacteria</taxon>
        <taxon>Pseudomonadati</taxon>
        <taxon>Planctomycetota</taxon>
        <taxon>Planctomycetia</taxon>
        <taxon>Pirellulales</taxon>
        <taxon>Lacipirellulaceae</taxon>
        <taxon>Bythopirellula</taxon>
    </lineage>
</organism>
<gene>
    <name evidence="1" type="ORF">Pr1d_30990</name>
</gene>
<dbReference type="OrthoDB" id="270895at2"/>
<dbReference type="AlphaFoldDB" id="A0A5B9QP74"/>
<dbReference type="RefSeq" id="WP_148074256.1">
    <property type="nucleotide sequence ID" value="NZ_CP042913.1"/>
</dbReference>
<keyword evidence="2" id="KW-1185">Reference proteome</keyword>
<name>A0A5B9QP74_9BACT</name>
<evidence type="ECO:0000313" key="1">
    <source>
        <dbReference type="EMBL" id="QEG35793.1"/>
    </source>
</evidence>
<dbReference type="KEGG" id="bgok:Pr1d_30990"/>
<dbReference type="Proteomes" id="UP000323917">
    <property type="component" value="Chromosome"/>
</dbReference>
<sequence length="198" mass="22388">MNDRIYIQKLLTTIVMATMVFMSTNTQGQGTESQEAIINAYSENVQVRYARAILRLTEVELQIALTGNEKIANLYSARTVERLRNSVAYAQEMLRYETDRGANDSHKLHLQEVMGALALAESDLAAAVAANEQTPGSVNDLEIMRLRAATEVARLALEKARDPDVTESPMDHLQWQLDRMRFELTRLYVLLDKVSTRN</sequence>